<keyword evidence="3" id="KW-1185">Reference proteome</keyword>
<keyword evidence="1" id="KW-0812">Transmembrane</keyword>
<organism evidence="2 3">
    <name type="scientific">Prunus persica</name>
    <name type="common">Peach</name>
    <name type="synonym">Amygdalus persica</name>
    <dbReference type="NCBI Taxonomy" id="3760"/>
    <lineage>
        <taxon>Eukaryota</taxon>
        <taxon>Viridiplantae</taxon>
        <taxon>Streptophyta</taxon>
        <taxon>Embryophyta</taxon>
        <taxon>Tracheophyta</taxon>
        <taxon>Spermatophyta</taxon>
        <taxon>Magnoliopsida</taxon>
        <taxon>eudicotyledons</taxon>
        <taxon>Gunneridae</taxon>
        <taxon>Pentapetalae</taxon>
        <taxon>rosids</taxon>
        <taxon>fabids</taxon>
        <taxon>Rosales</taxon>
        <taxon>Rosaceae</taxon>
        <taxon>Amygdaloideae</taxon>
        <taxon>Amygdaleae</taxon>
        <taxon>Prunus</taxon>
    </lineage>
</organism>
<sequence length="114" mass="13898">MYKYPCNFQLDMFLFSNFLTFCSSLLIVCLFGFFQFVVCFRTLILSKQERFSCFSFDCFQFAWANDKILVFSFDRFIYFLFVARTSMVFVFVFLFPGDFYKWVFFFQSFMLYSG</sequence>
<feature type="transmembrane region" description="Helical" evidence="1">
    <location>
        <begin position="12"/>
        <end position="40"/>
    </location>
</feature>
<name>A0A251QML9_PRUPE</name>
<keyword evidence="1" id="KW-0472">Membrane</keyword>
<evidence type="ECO:0000256" key="1">
    <source>
        <dbReference type="SAM" id="Phobius"/>
    </source>
</evidence>
<keyword evidence="1" id="KW-1133">Transmembrane helix</keyword>
<evidence type="ECO:0000313" key="3">
    <source>
        <dbReference type="Proteomes" id="UP000006882"/>
    </source>
</evidence>
<dbReference type="AlphaFoldDB" id="A0A251QML9"/>
<accession>A0A251QML9</accession>
<dbReference type="Proteomes" id="UP000006882">
    <property type="component" value="Chromosome G2"/>
</dbReference>
<gene>
    <name evidence="2" type="ORF">PRUPE_2G277100</name>
</gene>
<evidence type="ECO:0000313" key="2">
    <source>
        <dbReference type="EMBL" id="ONI25046.1"/>
    </source>
</evidence>
<dbReference type="Gramene" id="ONI25046">
    <property type="protein sequence ID" value="ONI25046"/>
    <property type="gene ID" value="PRUPE_2G277100"/>
</dbReference>
<dbReference type="EMBL" id="CM007652">
    <property type="protein sequence ID" value="ONI25046.1"/>
    <property type="molecule type" value="Genomic_DNA"/>
</dbReference>
<feature type="transmembrane region" description="Helical" evidence="1">
    <location>
        <begin position="76"/>
        <end position="95"/>
    </location>
</feature>
<protein>
    <submittedName>
        <fullName evidence="2">Uncharacterized protein</fullName>
    </submittedName>
</protein>
<proteinExistence type="predicted"/>
<reference evidence="2 3" key="1">
    <citation type="journal article" date="2013" name="Nat. Genet.">
        <title>The high-quality draft genome of peach (Prunus persica) identifies unique patterns of genetic diversity, domestication and genome evolution.</title>
        <authorList>
            <consortium name="International Peach Genome Initiative"/>
            <person name="Verde I."/>
            <person name="Abbott A.G."/>
            <person name="Scalabrin S."/>
            <person name="Jung S."/>
            <person name="Shu S."/>
            <person name="Marroni F."/>
            <person name="Zhebentyayeva T."/>
            <person name="Dettori M.T."/>
            <person name="Grimwood J."/>
            <person name="Cattonaro F."/>
            <person name="Zuccolo A."/>
            <person name="Rossini L."/>
            <person name="Jenkins J."/>
            <person name="Vendramin E."/>
            <person name="Meisel L.A."/>
            <person name="Decroocq V."/>
            <person name="Sosinski B."/>
            <person name="Prochnik S."/>
            <person name="Mitros T."/>
            <person name="Policriti A."/>
            <person name="Cipriani G."/>
            <person name="Dondini L."/>
            <person name="Ficklin S."/>
            <person name="Goodstein D.M."/>
            <person name="Xuan P."/>
            <person name="Del Fabbro C."/>
            <person name="Aramini V."/>
            <person name="Copetti D."/>
            <person name="Gonzalez S."/>
            <person name="Horner D.S."/>
            <person name="Falchi R."/>
            <person name="Lucas S."/>
            <person name="Mica E."/>
            <person name="Maldonado J."/>
            <person name="Lazzari B."/>
            <person name="Bielenberg D."/>
            <person name="Pirona R."/>
            <person name="Miculan M."/>
            <person name="Barakat A."/>
            <person name="Testolin R."/>
            <person name="Stella A."/>
            <person name="Tartarini S."/>
            <person name="Tonutti P."/>
            <person name="Arus P."/>
            <person name="Orellana A."/>
            <person name="Wells C."/>
            <person name="Main D."/>
            <person name="Vizzotto G."/>
            <person name="Silva H."/>
            <person name="Salamini F."/>
            <person name="Schmutz J."/>
            <person name="Morgante M."/>
            <person name="Rokhsar D.S."/>
        </authorList>
    </citation>
    <scope>NUCLEOTIDE SEQUENCE [LARGE SCALE GENOMIC DNA]</scope>
    <source>
        <strain evidence="3">cv. Nemared</strain>
    </source>
</reference>